<dbReference type="PATRIC" id="fig|742743.3.peg.232"/>
<dbReference type="EMBL" id="ADLT01000007">
    <property type="protein sequence ID" value="EHO63871.1"/>
    <property type="molecule type" value="Genomic_DNA"/>
</dbReference>
<dbReference type="eggNOG" id="COG0846">
    <property type="taxonomic scope" value="Bacteria"/>
</dbReference>
<organism evidence="1 2">
    <name type="scientific">Dialister succinatiphilus YIT 11850</name>
    <dbReference type="NCBI Taxonomy" id="742743"/>
    <lineage>
        <taxon>Bacteria</taxon>
        <taxon>Bacillati</taxon>
        <taxon>Bacillota</taxon>
        <taxon>Negativicutes</taxon>
        <taxon>Veillonellales</taxon>
        <taxon>Veillonellaceae</taxon>
        <taxon>Dialister</taxon>
    </lineage>
</organism>
<sequence length="1112" mass="128155">MASKDAATYDEARRLIRKAMAEHKLVLFVGSGTSLDAGMPSWSSAVSQIAQKLQIQVNDADMLKIPQYYYNMHGKHEYTVLMRSIFKYGVPLHPGKVHKLIFRFDADTIITTNYDHLLEQAAEESGKILHVVAKDAELPYAKGKKIIKMHGDFGHENFVLKEDDYLNYTQSFKLINNYITSVAGTNLILFVGYSFSDPDVKQILTWLKNALGNDLQQAYMISVGPFEKVIDDYFKKFGINVIYAEDIAAARGKANLSKTMILEETLQWILEDNNHSLLEELYQQLGPYHYLDFPYVNDVKEKLLNFRLATGEMVSAENEIEDTNAVAVNDNNVSHDSNASIQQEINGEEAAASIPDLIGKRTQYWLSNPILEFGSHITSDIFELDSGSDPCASLFLRICYVADQRAGCYSDAPIIRKQSWYRLIDDIYHKRSKSGTRRGIQLSQDEYHKIAEILAVMEKVGYESISFELYDCDYSQLKTADKPVRFQVQCNIPLHPVKWDDRMENAMDYFDYVALEENERNGENWVFRDNPDIVLKEAHICYFLGNYLKAYNLTKMAASQYYHRPNYAKYFIAKCDQYYLGRSLIHKLMLNSEEEHSIIKKEVDNIDLARIFAGMPDLSGESGGTGKGNQFLKDLYSFQLVYKTFKQTVDEAKQTSKEAKTDYIIHTGMPAYQTLRTMIAAFYLYQQRNHFLVDDYSEVQEIYRMAFSFLLLSVLAKDRRYNGDSINPNRLKTKNIHEVELKPFDLLLAVKFSSPEEINQILRERDTIPISQAGIQYLELLAKNLAKEPKEIQWRHRYFRTFMSVCCYAVLSESLAKQILETLIDRISQTNQWSRYNDITGLFINHLRQQTWFSKCEWIPGVLCKLIDALVRNLNLNIFRGNGKWAAWQVSGLLDSILSALDSAGKKYDRVNVIKQIFDNGIDMTIKVNLVIHMYAYSSKTVKQTIKKGIYIWKPDKDVNGCLLYAAGVEAGAISHAMELDENCFNLLEEHKAEFNERISNGKHNSNDDFYVDLIYKLVHLTRLGILSQKNRLKEICQSYRMEAACWLLDFHDEESFSKFNPQWLSLCDSTFLKKLAADALLKKEINRQMKEAYGRGNLDEKLVGVYFKYFS</sequence>
<dbReference type="SUPFAM" id="SSF52467">
    <property type="entry name" value="DHS-like NAD/FAD-binding domain"/>
    <property type="match status" value="1"/>
</dbReference>
<dbReference type="InterPro" id="IPR029035">
    <property type="entry name" value="DHS-like_NAD/FAD-binding_dom"/>
</dbReference>
<evidence type="ECO:0000313" key="1">
    <source>
        <dbReference type="EMBL" id="EHO63871.1"/>
    </source>
</evidence>
<reference evidence="1 2" key="1">
    <citation type="submission" date="2011-11" db="EMBL/GenBank/DDBJ databases">
        <title>The Genome Sequence of Dialister succinatiphilus YIT 11850.</title>
        <authorList>
            <consortium name="The Broad Institute Genome Sequencing Platform"/>
            <person name="Earl A."/>
            <person name="Ward D."/>
            <person name="Feldgarden M."/>
            <person name="Gevers D."/>
            <person name="Morotomi M."/>
            <person name="Young S.K."/>
            <person name="Zeng Q."/>
            <person name="Gargeya S."/>
            <person name="Fitzgerald M."/>
            <person name="Haas B."/>
            <person name="Abouelleil A."/>
            <person name="Alvarado L."/>
            <person name="Arachchi H.M."/>
            <person name="Berlin A."/>
            <person name="Brown A."/>
            <person name="Chapman S.B."/>
            <person name="Dunbar C."/>
            <person name="Gearin G."/>
            <person name="Goldberg J."/>
            <person name="Griggs A."/>
            <person name="Gujja S."/>
            <person name="Heiman D."/>
            <person name="Howarth C."/>
            <person name="Lui A."/>
            <person name="MacDonald P.J.P."/>
            <person name="Montmayeur A."/>
            <person name="Murphy C."/>
            <person name="Neiman D."/>
            <person name="Pearson M."/>
            <person name="Priest M."/>
            <person name="Roberts A."/>
            <person name="Saif S."/>
            <person name="Shea T."/>
            <person name="Sisk P."/>
            <person name="Stolte C."/>
            <person name="Sykes S."/>
            <person name="Wortman J."/>
            <person name="Nusbaum C."/>
            <person name="Birren B."/>
        </authorList>
    </citation>
    <scope>NUCLEOTIDE SEQUENCE [LARGE SCALE GENOMIC DNA]</scope>
    <source>
        <strain evidence="1 2">YIT 11850</strain>
    </source>
</reference>
<dbReference type="OrthoDB" id="78172at2"/>
<protein>
    <submittedName>
        <fullName evidence="1">Uncharacterized protein</fullName>
    </submittedName>
</protein>
<proteinExistence type="predicted"/>
<dbReference type="Proteomes" id="UP000003277">
    <property type="component" value="Unassembled WGS sequence"/>
</dbReference>
<name>H1CXZ3_9FIRM</name>
<keyword evidence="2" id="KW-1185">Reference proteome</keyword>
<dbReference type="Gene3D" id="3.40.50.1220">
    <property type="entry name" value="TPP-binding domain"/>
    <property type="match status" value="1"/>
</dbReference>
<dbReference type="HOGENOM" id="CLU_012310_0_0_9"/>
<dbReference type="Pfam" id="PF13289">
    <property type="entry name" value="SIR2_2"/>
    <property type="match status" value="1"/>
</dbReference>
<accession>H1CXZ3</accession>
<dbReference type="STRING" id="742743.HMPREF9453_00231"/>
<gene>
    <name evidence="1" type="ORF">HMPREF9453_00231</name>
</gene>
<dbReference type="AlphaFoldDB" id="H1CXZ3"/>
<evidence type="ECO:0000313" key="2">
    <source>
        <dbReference type="Proteomes" id="UP000003277"/>
    </source>
</evidence>
<comment type="caution">
    <text evidence="1">The sequence shown here is derived from an EMBL/GenBank/DDBJ whole genome shotgun (WGS) entry which is preliminary data.</text>
</comment>
<dbReference type="RefSeq" id="WP_008858737.1">
    <property type="nucleotide sequence ID" value="NZ_JH591187.1"/>
</dbReference>